<dbReference type="PANTHER" id="PTHR47371">
    <property type="entry name" value="LIPOTEICHOIC ACID SYNTHASE"/>
    <property type="match status" value="1"/>
</dbReference>
<keyword evidence="3" id="KW-1003">Cell membrane</keyword>
<dbReference type="InterPro" id="IPR017850">
    <property type="entry name" value="Alkaline_phosphatase_core_sf"/>
</dbReference>
<feature type="transmembrane region" description="Helical" evidence="7">
    <location>
        <begin position="134"/>
        <end position="151"/>
    </location>
</feature>
<reference evidence="9" key="2">
    <citation type="journal article" date="2021" name="PeerJ">
        <title>Extensive microbial diversity within the chicken gut microbiome revealed by metagenomics and culture.</title>
        <authorList>
            <person name="Gilroy R."/>
            <person name="Ravi A."/>
            <person name="Getino M."/>
            <person name="Pursley I."/>
            <person name="Horton D.L."/>
            <person name="Alikhan N.F."/>
            <person name="Baker D."/>
            <person name="Gharbi K."/>
            <person name="Hall N."/>
            <person name="Watson M."/>
            <person name="Adriaenssens E.M."/>
            <person name="Foster-Nyarko E."/>
            <person name="Jarju S."/>
            <person name="Secka A."/>
            <person name="Antonio M."/>
            <person name="Oren A."/>
            <person name="Chaudhuri R.R."/>
            <person name="La Ragione R."/>
            <person name="Hildebrand F."/>
            <person name="Pallen M.J."/>
        </authorList>
    </citation>
    <scope>NUCLEOTIDE SEQUENCE</scope>
    <source>
        <strain evidence="9">ChiHecec3B27-6122</strain>
    </source>
</reference>
<evidence type="ECO:0000313" key="9">
    <source>
        <dbReference type="EMBL" id="HIS98130.1"/>
    </source>
</evidence>
<feature type="transmembrane region" description="Helical" evidence="7">
    <location>
        <begin position="77"/>
        <end position="97"/>
    </location>
</feature>
<gene>
    <name evidence="9" type="ORF">IAD42_09155</name>
</gene>
<evidence type="ECO:0000256" key="5">
    <source>
        <dbReference type="ARBA" id="ARBA00022989"/>
    </source>
</evidence>
<dbReference type="Gene3D" id="3.40.720.10">
    <property type="entry name" value="Alkaline Phosphatase, subunit A"/>
    <property type="match status" value="1"/>
</dbReference>
<dbReference type="CDD" id="cd16015">
    <property type="entry name" value="LTA_synthase"/>
    <property type="match status" value="1"/>
</dbReference>
<evidence type="ECO:0000256" key="7">
    <source>
        <dbReference type="SAM" id="Phobius"/>
    </source>
</evidence>
<organism evidence="9 10">
    <name type="scientific">Candidatus Scatomorpha pullistercoris</name>
    <dbReference type="NCBI Taxonomy" id="2840929"/>
    <lineage>
        <taxon>Bacteria</taxon>
        <taxon>Bacillati</taxon>
        <taxon>Bacillota</taxon>
        <taxon>Clostridia</taxon>
        <taxon>Eubacteriales</taxon>
        <taxon>Candidatus Scatomorpha</taxon>
    </lineage>
</organism>
<dbReference type="InterPro" id="IPR000917">
    <property type="entry name" value="Sulfatase_N"/>
</dbReference>
<evidence type="ECO:0000256" key="1">
    <source>
        <dbReference type="ARBA" id="ARBA00004651"/>
    </source>
</evidence>
<dbReference type="AlphaFoldDB" id="A0A9D1G6A0"/>
<dbReference type="Proteomes" id="UP000886876">
    <property type="component" value="Unassembled WGS sequence"/>
</dbReference>
<evidence type="ECO:0000256" key="2">
    <source>
        <dbReference type="ARBA" id="ARBA00004936"/>
    </source>
</evidence>
<comment type="subcellular location">
    <subcellularLocation>
        <location evidence="1">Cell membrane</location>
        <topology evidence="1">Multi-pass membrane protein</topology>
    </subcellularLocation>
</comment>
<evidence type="ECO:0000256" key="4">
    <source>
        <dbReference type="ARBA" id="ARBA00022692"/>
    </source>
</evidence>
<accession>A0A9D1G6A0</accession>
<protein>
    <submittedName>
        <fullName evidence="9">LTA synthase family protein</fullName>
    </submittedName>
</protein>
<keyword evidence="4 7" id="KW-0812">Transmembrane</keyword>
<dbReference type="PROSITE" id="PS51257">
    <property type="entry name" value="PROKAR_LIPOPROTEIN"/>
    <property type="match status" value="1"/>
</dbReference>
<evidence type="ECO:0000259" key="8">
    <source>
        <dbReference type="Pfam" id="PF00884"/>
    </source>
</evidence>
<dbReference type="Pfam" id="PF00884">
    <property type="entry name" value="Sulfatase"/>
    <property type="match status" value="1"/>
</dbReference>
<sequence>MKIPGARRGRRREHPIVCSAASAFAAGLVLAACSELITKQSFGDAAALLVGFSPRAVATAAFLGLVICAAGFLCRSLFAGGLVVTLSVAGLSFANYYKMLITSTPLFVQDIKLITQVGGIMELNEASMKVSGESVAAVIIMLFVLTGLFFASRAFRPGLKQGLAAGAVSVLLFCGLFCLPGSAESWFYSAVGSGSESAESQAVHNSRCGVILGLWRSIVVDSGDEPALLPEPDEEEVMLENARGWIEALPESDTDMQPSVIFVLAESFFDVTELPGVSYAEDPVADFRRVCEEGVSGRFYTHTLGYGTENIELEILTGINSRFFSNDELIYTWTEQQLKMVDSLPQIFTDAGYYTAYLHGFNDGIYNRTALYTALGFQDMFFTDDFAAIDPEAAAAADYYAYLAPKISGGFYGDEYLMELTELLFEQKVEEGPVFIWTATMENHTPYTADKYSSYDFPFEAELSDEAAGALNALTQGVANSSEALGQLVDWFSEREEPVIIVFYGDHKPGLTLENGSRVYTELGMVPEDVAEWTTEDYAQLYVTDYVIWSNCEELLPAEPGTKLNTSSTLLGVEALQLAGMELDEYWSMCAVVDTISDAWTWNFFVPEAGEPCFSPFSILENDELDIIRAMRVFMNSTFFGTDGPDFWDIFAVADKDTKDTG</sequence>
<feature type="transmembrane region" description="Helical" evidence="7">
    <location>
        <begin position="47"/>
        <end position="70"/>
    </location>
</feature>
<evidence type="ECO:0000256" key="6">
    <source>
        <dbReference type="ARBA" id="ARBA00023136"/>
    </source>
</evidence>
<reference evidence="9" key="1">
    <citation type="submission" date="2020-10" db="EMBL/GenBank/DDBJ databases">
        <authorList>
            <person name="Gilroy R."/>
        </authorList>
    </citation>
    <scope>NUCLEOTIDE SEQUENCE</scope>
    <source>
        <strain evidence="9">ChiHecec3B27-6122</strain>
    </source>
</reference>
<comment type="caution">
    <text evidence="9">The sequence shown here is derived from an EMBL/GenBank/DDBJ whole genome shotgun (WGS) entry which is preliminary data.</text>
</comment>
<dbReference type="GO" id="GO:0005886">
    <property type="term" value="C:plasma membrane"/>
    <property type="evidence" value="ECO:0007669"/>
    <property type="project" value="UniProtKB-SubCell"/>
</dbReference>
<dbReference type="EMBL" id="DVJS01000228">
    <property type="protein sequence ID" value="HIS98130.1"/>
    <property type="molecule type" value="Genomic_DNA"/>
</dbReference>
<keyword evidence="5 7" id="KW-1133">Transmembrane helix</keyword>
<dbReference type="PANTHER" id="PTHR47371:SF3">
    <property type="entry name" value="PHOSPHOGLYCEROL TRANSFERASE I"/>
    <property type="match status" value="1"/>
</dbReference>
<feature type="domain" description="Sulfatase N-terminal" evidence="8">
    <location>
        <begin position="258"/>
        <end position="551"/>
    </location>
</feature>
<dbReference type="InterPro" id="IPR050448">
    <property type="entry name" value="OpgB/LTA_synthase_biosynth"/>
</dbReference>
<dbReference type="SUPFAM" id="SSF53649">
    <property type="entry name" value="Alkaline phosphatase-like"/>
    <property type="match status" value="1"/>
</dbReference>
<name>A0A9D1G6A0_9FIRM</name>
<evidence type="ECO:0000256" key="3">
    <source>
        <dbReference type="ARBA" id="ARBA00022475"/>
    </source>
</evidence>
<feature type="transmembrane region" description="Helical" evidence="7">
    <location>
        <begin position="163"/>
        <end position="183"/>
    </location>
</feature>
<comment type="pathway">
    <text evidence="2">Cell wall biogenesis; lipoteichoic acid biosynthesis.</text>
</comment>
<keyword evidence="6 7" id="KW-0472">Membrane</keyword>
<evidence type="ECO:0000313" key="10">
    <source>
        <dbReference type="Proteomes" id="UP000886876"/>
    </source>
</evidence>
<proteinExistence type="predicted"/>